<accession>A0ABN9SC51</accession>
<dbReference type="InterPro" id="IPR011990">
    <property type="entry name" value="TPR-like_helical_dom_sf"/>
</dbReference>
<evidence type="ECO:0000256" key="2">
    <source>
        <dbReference type="ARBA" id="ARBA00022803"/>
    </source>
</evidence>
<evidence type="ECO:0000313" key="4">
    <source>
        <dbReference type="EMBL" id="CAK0828882.1"/>
    </source>
</evidence>
<keyword evidence="5" id="KW-1185">Reference proteome</keyword>
<protein>
    <submittedName>
        <fullName evidence="4">Uncharacterized protein</fullName>
    </submittedName>
</protein>
<dbReference type="PANTHER" id="PTHR11242">
    <property type="entry name" value="ARYL HYDROCARBON RECEPTOR INTERACTING PROTEIN RELATED"/>
    <property type="match status" value="1"/>
</dbReference>
<evidence type="ECO:0000313" key="5">
    <source>
        <dbReference type="Proteomes" id="UP001189429"/>
    </source>
</evidence>
<evidence type="ECO:0000256" key="1">
    <source>
        <dbReference type="ARBA" id="ARBA00022737"/>
    </source>
</evidence>
<comment type="caution">
    <text evidence="4">The sequence shown here is derived from an EMBL/GenBank/DDBJ whole genome shotgun (WGS) entry which is preliminary data.</text>
</comment>
<name>A0ABN9SC51_9DINO</name>
<keyword evidence="1" id="KW-0677">Repeat</keyword>
<feature type="compositionally biased region" description="Basic and acidic residues" evidence="3">
    <location>
        <begin position="16"/>
        <end position="26"/>
    </location>
</feature>
<proteinExistence type="predicted"/>
<dbReference type="Gene3D" id="1.25.40.10">
    <property type="entry name" value="Tetratricopeptide repeat domain"/>
    <property type="match status" value="1"/>
</dbReference>
<dbReference type="InterPro" id="IPR039663">
    <property type="entry name" value="AIP/AIPL1/TTC9"/>
</dbReference>
<dbReference type="PANTHER" id="PTHR11242:SF0">
    <property type="entry name" value="TPR_REGION DOMAIN-CONTAINING PROTEIN"/>
    <property type="match status" value="1"/>
</dbReference>
<gene>
    <name evidence="4" type="ORF">PCOR1329_LOCUS27988</name>
</gene>
<dbReference type="SUPFAM" id="SSF48452">
    <property type="entry name" value="TPR-like"/>
    <property type="match status" value="1"/>
</dbReference>
<organism evidence="4 5">
    <name type="scientific">Prorocentrum cordatum</name>
    <dbReference type="NCBI Taxonomy" id="2364126"/>
    <lineage>
        <taxon>Eukaryota</taxon>
        <taxon>Sar</taxon>
        <taxon>Alveolata</taxon>
        <taxon>Dinophyceae</taxon>
        <taxon>Prorocentrales</taxon>
        <taxon>Prorocentraceae</taxon>
        <taxon>Prorocentrum</taxon>
    </lineage>
</organism>
<sequence>MGVPGVSSSSESWADYTDKGKGKDTAAADPWAAGAQKLAAIDLPAQQRKMADLSVDPISNWRTVQHVMKMAACKARDTITSVSASEIKPFESRNEDPQIIAEARALTLRSIASVFFGRDMDNFNDWMDWCVPYITAVLHRTQFNAHFCPDDQYGHYEEGLGTLARGDGKPMITDERQQVTALKATLHSNIAQCMLSLELFRRAADAATECLKLDEAHAKALHRRSQAHEALREWEEALRDALRLRELGGGGLDPEALGSRCDALFEKQAKENQAVNKVVNEQEKMMKMKGRFETAFKKHGLYEADAAPEIARWLVAHDDLPFTVDKIAEKWKMSKIEAEDIAKWISKGIELGVVPRPEVVK</sequence>
<feature type="compositionally biased region" description="Polar residues" evidence="3">
    <location>
        <begin position="1"/>
        <end position="12"/>
    </location>
</feature>
<dbReference type="Proteomes" id="UP001189429">
    <property type="component" value="Unassembled WGS sequence"/>
</dbReference>
<feature type="region of interest" description="Disordered" evidence="3">
    <location>
        <begin position="1"/>
        <end position="28"/>
    </location>
</feature>
<evidence type="ECO:0000256" key="3">
    <source>
        <dbReference type="SAM" id="MobiDB-lite"/>
    </source>
</evidence>
<keyword evidence="2" id="KW-0802">TPR repeat</keyword>
<dbReference type="EMBL" id="CAUYUJ010010236">
    <property type="protein sequence ID" value="CAK0828882.1"/>
    <property type="molecule type" value="Genomic_DNA"/>
</dbReference>
<reference evidence="4" key="1">
    <citation type="submission" date="2023-10" db="EMBL/GenBank/DDBJ databases">
        <authorList>
            <person name="Chen Y."/>
            <person name="Shah S."/>
            <person name="Dougan E. K."/>
            <person name="Thang M."/>
            <person name="Chan C."/>
        </authorList>
    </citation>
    <scope>NUCLEOTIDE SEQUENCE [LARGE SCALE GENOMIC DNA]</scope>
</reference>